<dbReference type="PANTHER" id="PTHR23542">
    <property type="match status" value="1"/>
</dbReference>
<dbReference type="RefSeq" id="WP_107416914.1">
    <property type="nucleotide sequence ID" value="NZ_FONG01000001.1"/>
</dbReference>
<keyword evidence="3" id="KW-1185">Reference proteome</keyword>
<evidence type="ECO:0000313" key="2">
    <source>
        <dbReference type="EMBL" id="SFD98308.1"/>
    </source>
</evidence>
<feature type="transmembrane region" description="Helical" evidence="1">
    <location>
        <begin position="181"/>
        <end position="205"/>
    </location>
</feature>
<keyword evidence="1" id="KW-0472">Membrane</keyword>
<feature type="transmembrane region" description="Helical" evidence="1">
    <location>
        <begin position="56"/>
        <end position="78"/>
    </location>
</feature>
<evidence type="ECO:0000313" key="3">
    <source>
        <dbReference type="Proteomes" id="UP000199323"/>
    </source>
</evidence>
<gene>
    <name evidence="2" type="ORF">SAMN05216251_10158</name>
</gene>
<keyword evidence="1" id="KW-0812">Transmembrane</keyword>
<dbReference type="AlphaFoldDB" id="A0A1I1WVC0"/>
<accession>A0A1I1WVC0</accession>
<dbReference type="InterPro" id="IPR011701">
    <property type="entry name" value="MFS"/>
</dbReference>
<dbReference type="PANTHER" id="PTHR23542:SF1">
    <property type="entry name" value="MAJOR FACILITATOR SUPERFAMILY (MFS) PROFILE DOMAIN-CONTAINING PROTEIN"/>
    <property type="match status" value="1"/>
</dbReference>
<organism evidence="2 3">
    <name type="scientific">Actinacidiphila alni</name>
    <dbReference type="NCBI Taxonomy" id="380248"/>
    <lineage>
        <taxon>Bacteria</taxon>
        <taxon>Bacillati</taxon>
        <taxon>Actinomycetota</taxon>
        <taxon>Actinomycetes</taxon>
        <taxon>Kitasatosporales</taxon>
        <taxon>Streptomycetaceae</taxon>
        <taxon>Actinacidiphila</taxon>
    </lineage>
</organism>
<dbReference type="InterPro" id="IPR036259">
    <property type="entry name" value="MFS_trans_sf"/>
</dbReference>
<feature type="transmembrane region" description="Helical" evidence="1">
    <location>
        <begin position="381"/>
        <end position="402"/>
    </location>
</feature>
<dbReference type="SUPFAM" id="SSF103473">
    <property type="entry name" value="MFS general substrate transporter"/>
    <property type="match status" value="1"/>
</dbReference>
<feature type="transmembrane region" description="Helical" evidence="1">
    <location>
        <begin position="356"/>
        <end position="375"/>
    </location>
</feature>
<dbReference type="EMBL" id="FONG01000001">
    <property type="protein sequence ID" value="SFD98308.1"/>
    <property type="molecule type" value="Genomic_DNA"/>
</dbReference>
<feature type="transmembrane region" description="Helical" evidence="1">
    <location>
        <begin position="226"/>
        <end position="249"/>
    </location>
</feature>
<proteinExistence type="predicted"/>
<dbReference type="Gene3D" id="1.20.1250.20">
    <property type="entry name" value="MFS general substrate transporter like domains"/>
    <property type="match status" value="1"/>
</dbReference>
<protein>
    <submittedName>
        <fullName evidence="2">Major Facilitator Superfamily protein</fullName>
    </submittedName>
</protein>
<dbReference type="Proteomes" id="UP000199323">
    <property type="component" value="Unassembled WGS sequence"/>
</dbReference>
<feature type="transmembrane region" description="Helical" evidence="1">
    <location>
        <begin position="292"/>
        <end position="308"/>
    </location>
</feature>
<sequence>MSTSRQAALPPAPSYAAVFRLPHARRTFGAALFGRLGYGVVSLSLVLSLTHATGSLSGGGLLATLFGTVSVLLGPARAALVDRWGARRGLTALALPFATALFALAAAVRESAPPLWLLTVLSGAAGSLCPPLGPKMRALWNALTPDEALLQRAFSVDTVAEELIFLGGPLLVVAVHPTGGLVLSGALIGCGTLVMVSSPAARLLAPRAKDAGVRVRLRLFCANGAGVRRAAYAAAGIGCCLGGIDLYVIAFADRQHHPSAVGWILAAQSAGSALGGLLYGRISWRLTPGERLPRLLAVLAALLAGTAAAPSLPVLGVCVAAVGTLMAPILSTAYLSAAATAPEGAATRATTWVNSAVNAGSSSGGALASLLVARLPLPLCFLLAAVAPLLAAVAVGAAGQAVGPLGAARLIRVAMPSYRTTRPSASKSSSLR</sequence>
<feature type="transmembrane region" description="Helical" evidence="1">
    <location>
        <begin position="28"/>
        <end position="50"/>
    </location>
</feature>
<feature type="transmembrane region" description="Helical" evidence="1">
    <location>
        <begin position="261"/>
        <end position="280"/>
    </location>
</feature>
<dbReference type="GO" id="GO:0022857">
    <property type="term" value="F:transmembrane transporter activity"/>
    <property type="evidence" value="ECO:0007669"/>
    <property type="project" value="InterPro"/>
</dbReference>
<reference evidence="3" key="1">
    <citation type="submission" date="2016-10" db="EMBL/GenBank/DDBJ databases">
        <authorList>
            <person name="Varghese N."/>
            <person name="Submissions S."/>
        </authorList>
    </citation>
    <scope>NUCLEOTIDE SEQUENCE [LARGE SCALE GENOMIC DNA]</scope>
    <source>
        <strain evidence="3">CGMCC 4.3510</strain>
    </source>
</reference>
<dbReference type="OrthoDB" id="4116926at2"/>
<dbReference type="STRING" id="380248.SAMN05216251_10158"/>
<evidence type="ECO:0000256" key="1">
    <source>
        <dbReference type="SAM" id="Phobius"/>
    </source>
</evidence>
<name>A0A1I1WVC0_9ACTN</name>
<dbReference type="Pfam" id="PF07690">
    <property type="entry name" value="MFS_1"/>
    <property type="match status" value="1"/>
</dbReference>
<keyword evidence="1" id="KW-1133">Transmembrane helix</keyword>
<feature type="transmembrane region" description="Helical" evidence="1">
    <location>
        <begin position="90"/>
        <end position="108"/>
    </location>
</feature>